<gene>
    <name evidence="2" type="ORF">ZT1A5_G10138</name>
</gene>
<evidence type="ECO:0000256" key="1">
    <source>
        <dbReference type="SAM" id="MobiDB-lite"/>
    </source>
</evidence>
<sequence>MPCRTARACRPLVQNPAQCLWITNEVLADAFNRFTRALVGAKRHGSNVPGPLEARRRSAKRRMGLASHAANPSPVPDLGSLFGLSGFGTSRRQDFEKSWKYEPPAESRTQEATASERDTLWKYGWPGGAPRRKEIVWEDFLDVSQQVKVDPVEESRKVFEALLAGKNSTGVIPATDMTDITTFLESTSDEPAAHNIDRMMDWIGYRSVDEQQLYDIISARLQSQTVSNREIAKVLAHMAVHQNSRPISEILAHPFGHTEGQRDLREICRSTTRMLLDHLQPDPLTPAPPPILLWLQCLMDANPRPFYVYTSRTWRDVYRELAHIYKSPAPLGAHLASLSYTDLSRILLAHWVPHVLPGESDAPKTGTADATYPFMAVNTFDPPSPLVLQLAMERRRRVKVSMRRRPIRQNNPLIDLFIILNQHSVPLAGLAQDVFEIFHYKRPEITFKFFRHFWYRHFLEVDVQFAQRLVHHFLKIDQPLFAYRVFTYVPNLPLSRCYELPLKLAADGIGHSANIWRILRRQAPPDYLQSSARDKHNLSLVPEHIELVNLVAWKFALSKTLDDRVAFRRVWECYRFLSDRGAPISTVMTRAMVTAGVVRPLRDRRRPGTTKFKYIHDLVKRVEGEEVARALDRAVYTTWNYKTLKTGIEAVRYLVEEKMGRRVNGDQKWLMGTVKLWSRGKKRLRAYDRSYDKSAAAEAAAKRRLKEPVTGTEPKSKLDISLTTLVPFQPLAPTHDSAADFPFEPSDKHEDDGTTCPPSIAASGTDDPVDATVDSEAVQHKEASSSRDDTADSEIKIRICDISPPVEQPTARARSGLGYDDDATPATASSPTEHHAPSGETVRKLQQRPKTPALIPTAKGTYQANKVRIVLNDVVAGSMRERFTMKNVTPWSWVDPADGSLGSEDEEHDEVCLVHSQQI</sequence>
<reference evidence="2 3" key="1">
    <citation type="submission" date="2016-10" db="EMBL/GenBank/DDBJ databases">
        <authorList>
            <person name="Varghese N."/>
        </authorList>
    </citation>
    <scope>NUCLEOTIDE SEQUENCE [LARGE SCALE GENOMIC DNA]</scope>
</reference>
<organism evidence="2 3">
    <name type="scientific">Zymoseptoria tritici ST99CH_1A5</name>
    <dbReference type="NCBI Taxonomy" id="1276529"/>
    <lineage>
        <taxon>Eukaryota</taxon>
        <taxon>Fungi</taxon>
        <taxon>Dikarya</taxon>
        <taxon>Ascomycota</taxon>
        <taxon>Pezizomycotina</taxon>
        <taxon>Dothideomycetes</taxon>
        <taxon>Dothideomycetidae</taxon>
        <taxon>Mycosphaerellales</taxon>
        <taxon>Mycosphaerellaceae</taxon>
        <taxon>Zymoseptoria</taxon>
    </lineage>
</organism>
<proteinExistence type="predicted"/>
<feature type="compositionally biased region" description="Basic and acidic residues" evidence="1">
    <location>
        <begin position="832"/>
        <end position="843"/>
    </location>
</feature>
<name>A0A1Y6LWD6_ZYMTR</name>
<protein>
    <submittedName>
        <fullName evidence="2">Uncharacterized protein</fullName>
    </submittedName>
</protein>
<feature type="region of interest" description="Disordered" evidence="1">
    <location>
        <begin position="44"/>
        <end position="72"/>
    </location>
</feature>
<feature type="compositionally biased region" description="Basic and acidic residues" evidence="1">
    <location>
        <begin position="777"/>
        <end position="799"/>
    </location>
</feature>
<evidence type="ECO:0000313" key="2">
    <source>
        <dbReference type="EMBL" id="SMY28692.1"/>
    </source>
</evidence>
<dbReference type="Proteomes" id="UP000215453">
    <property type="component" value="Chromosome 11"/>
</dbReference>
<accession>A0A1Y6LWD6</accession>
<evidence type="ECO:0000313" key="3">
    <source>
        <dbReference type="Proteomes" id="UP000215453"/>
    </source>
</evidence>
<dbReference type="EMBL" id="LT882686">
    <property type="protein sequence ID" value="SMY28692.1"/>
    <property type="molecule type" value="Genomic_DNA"/>
</dbReference>
<feature type="region of interest" description="Disordered" evidence="1">
    <location>
        <begin position="731"/>
        <end position="850"/>
    </location>
</feature>
<dbReference type="AlphaFoldDB" id="A0A1Y6LWD6"/>